<dbReference type="Pfam" id="PF00186">
    <property type="entry name" value="DHFR_1"/>
    <property type="match status" value="1"/>
</dbReference>
<dbReference type="Gene3D" id="3.40.430.10">
    <property type="entry name" value="Dihydrofolate Reductase, subunit A"/>
    <property type="match status" value="1"/>
</dbReference>
<keyword evidence="11" id="KW-1185">Reference proteome</keyword>
<dbReference type="FunFam" id="3.40.430.10:FF:000001">
    <property type="entry name" value="Dihydrofolate reductase"/>
    <property type="match status" value="1"/>
</dbReference>
<keyword evidence="8" id="KW-0812">Transmembrane</keyword>
<dbReference type="EMBL" id="VSKK01000001">
    <property type="protein sequence ID" value="TYB78288.1"/>
    <property type="molecule type" value="Genomic_DNA"/>
</dbReference>
<evidence type="ECO:0000313" key="11">
    <source>
        <dbReference type="Proteomes" id="UP000323720"/>
    </source>
</evidence>
<comment type="similarity">
    <text evidence="2">Belongs to the dihydrofolate reductase family.</text>
</comment>
<evidence type="ECO:0000256" key="7">
    <source>
        <dbReference type="ARBA" id="ARBA00025067"/>
    </source>
</evidence>
<evidence type="ECO:0000256" key="3">
    <source>
        <dbReference type="ARBA" id="ARBA00012856"/>
    </source>
</evidence>
<keyword evidence="5" id="KW-0521">NADP</keyword>
<reference evidence="10 11" key="1">
    <citation type="submission" date="2019-08" db="EMBL/GenBank/DDBJ databases">
        <title>Genomes of Antarctic Bizionia species.</title>
        <authorList>
            <person name="Bowman J.P."/>
        </authorList>
    </citation>
    <scope>NUCLEOTIDE SEQUENCE [LARGE SCALE GENOMIC DNA]</scope>
    <source>
        <strain evidence="10 11">ADA-4</strain>
    </source>
</reference>
<dbReference type="Pfam" id="PF13239">
    <property type="entry name" value="2TM"/>
    <property type="match status" value="1"/>
</dbReference>
<evidence type="ECO:0000313" key="10">
    <source>
        <dbReference type="EMBL" id="TYB78288.1"/>
    </source>
</evidence>
<organism evidence="10 11">
    <name type="scientific">Bizionia myxarmorum</name>
    <dbReference type="NCBI Taxonomy" id="291186"/>
    <lineage>
        <taxon>Bacteria</taxon>
        <taxon>Pseudomonadati</taxon>
        <taxon>Bacteroidota</taxon>
        <taxon>Flavobacteriia</taxon>
        <taxon>Flavobacteriales</taxon>
        <taxon>Flavobacteriaceae</taxon>
        <taxon>Bizionia</taxon>
    </lineage>
</organism>
<protein>
    <recommendedName>
        <fullName evidence="3">dihydrofolate reductase</fullName>
        <ecNumber evidence="3">1.5.1.3</ecNumber>
    </recommendedName>
</protein>
<feature type="transmembrane region" description="Helical" evidence="8">
    <location>
        <begin position="33"/>
        <end position="56"/>
    </location>
</feature>
<dbReference type="InterPro" id="IPR025698">
    <property type="entry name" value="2TM_dom"/>
</dbReference>
<dbReference type="GO" id="GO:0005829">
    <property type="term" value="C:cytosol"/>
    <property type="evidence" value="ECO:0007669"/>
    <property type="project" value="TreeGrafter"/>
</dbReference>
<keyword evidence="8" id="KW-0472">Membrane</keyword>
<feature type="domain" description="DHFR" evidence="9">
    <location>
        <begin position="140"/>
        <end position="299"/>
    </location>
</feature>
<comment type="pathway">
    <text evidence="1">Cofactor biosynthesis; tetrahydrofolate biosynthesis; 5,6,7,8-tetrahydrofolate from 7,8-dihydrofolate: step 1/1.</text>
</comment>
<proteinExistence type="inferred from homology"/>
<dbReference type="PANTHER" id="PTHR48069">
    <property type="entry name" value="DIHYDROFOLATE REDUCTASE"/>
    <property type="match status" value="1"/>
</dbReference>
<dbReference type="GO" id="GO:0070401">
    <property type="term" value="F:NADP+ binding"/>
    <property type="evidence" value="ECO:0007669"/>
    <property type="project" value="UniProtKB-ARBA"/>
</dbReference>
<comment type="caution">
    <text evidence="10">The sequence shown here is derived from an EMBL/GenBank/DDBJ whole genome shotgun (WGS) entry which is preliminary data.</text>
</comment>
<keyword evidence="4" id="KW-0554">One-carbon metabolism</keyword>
<dbReference type="GO" id="GO:0006730">
    <property type="term" value="P:one-carbon metabolic process"/>
    <property type="evidence" value="ECO:0007669"/>
    <property type="project" value="UniProtKB-KW"/>
</dbReference>
<evidence type="ECO:0000256" key="6">
    <source>
        <dbReference type="ARBA" id="ARBA00023002"/>
    </source>
</evidence>
<dbReference type="EC" id="1.5.1.3" evidence="3"/>
<sequence length="300" mass="34664">MFGKKNASTQEIDKEQLELFKTAQKRIKQKKRLYAHFVVFLIGSVFLILANTVFKIGLDFKPFGVNWFVYAIAIWLFLFIYHVINVFITSKLLSKKWEEKQLNLIVAKQKERIAQLETQVENDMSFPEKKALKAAAKKTDITMIVAAGENNSIGKNNQMIWNLKDDFKRFKSLTSGHHIIMGRKTYESLDKPLPNRTNVVITRQPNYQVPDGVIVVNSLEDALDAARADKQPFIIGGGEIYKQGLNFADKLEITRVHAEFDGDTFFPEIDMTNWKEVTRTEHSKDENHAYNFSYITYIRS</sequence>
<evidence type="ECO:0000256" key="4">
    <source>
        <dbReference type="ARBA" id="ARBA00022563"/>
    </source>
</evidence>
<dbReference type="GO" id="GO:0046452">
    <property type="term" value="P:dihydrofolate metabolic process"/>
    <property type="evidence" value="ECO:0007669"/>
    <property type="project" value="TreeGrafter"/>
</dbReference>
<dbReference type="GO" id="GO:0046654">
    <property type="term" value="P:tetrahydrofolate biosynthetic process"/>
    <property type="evidence" value="ECO:0007669"/>
    <property type="project" value="UniProtKB-UniPathway"/>
</dbReference>
<dbReference type="InterPro" id="IPR024072">
    <property type="entry name" value="DHFR-like_dom_sf"/>
</dbReference>
<keyword evidence="6" id="KW-0560">Oxidoreductase</keyword>
<evidence type="ECO:0000259" key="9">
    <source>
        <dbReference type="PROSITE" id="PS51330"/>
    </source>
</evidence>
<dbReference type="PANTHER" id="PTHR48069:SF3">
    <property type="entry name" value="DIHYDROFOLATE REDUCTASE"/>
    <property type="match status" value="1"/>
</dbReference>
<accession>A0A5D0RC53</accession>
<evidence type="ECO:0000256" key="5">
    <source>
        <dbReference type="ARBA" id="ARBA00022857"/>
    </source>
</evidence>
<feature type="transmembrane region" description="Helical" evidence="8">
    <location>
        <begin position="68"/>
        <end position="88"/>
    </location>
</feature>
<dbReference type="SUPFAM" id="SSF53597">
    <property type="entry name" value="Dihydrofolate reductase-like"/>
    <property type="match status" value="1"/>
</dbReference>
<evidence type="ECO:0000256" key="1">
    <source>
        <dbReference type="ARBA" id="ARBA00004903"/>
    </source>
</evidence>
<dbReference type="GO" id="GO:0004146">
    <property type="term" value="F:dihydrofolate reductase activity"/>
    <property type="evidence" value="ECO:0007669"/>
    <property type="project" value="UniProtKB-EC"/>
</dbReference>
<dbReference type="GO" id="GO:0046655">
    <property type="term" value="P:folic acid metabolic process"/>
    <property type="evidence" value="ECO:0007669"/>
    <property type="project" value="TreeGrafter"/>
</dbReference>
<gene>
    <name evidence="10" type="ORF">ES674_00465</name>
</gene>
<dbReference type="Proteomes" id="UP000323720">
    <property type="component" value="Unassembled WGS sequence"/>
</dbReference>
<dbReference type="PRINTS" id="PR00070">
    <property type="entry name" value="DHFR"/>
</dbReference>
<evidence type="ECO:0000256" key="8">
    <source>
        <dbReference type="SAM" id="Phobius"/>
    </source>
</evidence>
<dbReference type="InterPro" id="IPR012259">
    <property type="entry name" value="DHFR"/>
</dbReference>
<dbReference type="OrthoDB" id="9804315at2"/>
<dbReference type="RefSeq" id="WP_148402025.1">
    <property type="nucleotide sequence ID" value="NZ_VSKK01000001.1"/>
</dbReference>
<dbReference type="CDD" id="cd00209">
    <property type="entry name" value="DHFR"/>
    <property type="match status" value="1"/>
</dbReference>
<dbReference type="PROSITE" id="PS51330">
    <property type="entry name" value="DHFR_2"/>
    <property type="match status" value="1"/>
</dbReference>
<dbReference type="AlphaFoldDB" id="A0A5D0RC53"/>
<keyword evidence="8" id="KW-1133">Transmembrane helix</keyword>
<dbReference type="InterPro" id="IPR001796">
    <property type="entry name" value="DHFR_dom"/>
</dbReference>
<name>A0A5D0RC53_9FLAO</name>
<comment type="function">
    <text evidence="7">Key enzyme in folate metabolism. Catalyzes an essential reaction for de novo glycine and purine synthesis, and for DNA precursor synthesis.</text>
</comment>
<evidence type="ECO:0000256" key="2">
    <source>
        <dbReference type="ARBA" id="ARBA00009539"/>
    </source>
</evidence>
<dbReference type="UniPathway" id="UPA00077">
    <property type="reaction ID" value="UER00158"/>
</dbReference>